<feature type="region of interest" description="Disordered" evidence="4">
    <location>
        <begin position="238"/>
        <end position="343"/>
    </location>
</feature>
<organism evidence="6 7">
    <name type="scientific">Chloebia gouldiae</name>
    <name type="common">Gouldian finch</name>
    <name type="synonym">Erythrura gouldiae</name>
    <dbReference type="NCBI Taxonomy" id="44316"/>
    <lineage>
        <taxon>Eukaryota</taxon>
        <taxon>Metazoa</taxon>
        <taxon>Chordata</taxon>
        <taxon>Craniata</taxon>
        <taxon>Vertebrata</taxon>
        <taxon>Euteleostomi</taxon>
        <taxon>Archelosauria</taxon>
        <taxon>Archosauria</taxon>
        <taxon>Dinosauria</taxon>
        <taxon>Saurischia</taxon>
        <taxon>Theropoda</taxon>
        <taxon>Coelurosauria</taxon>
        <taxon>Aves</taxon>
        <taxon>Neognathae</taxon>
        <taxon>Neoaves</taxon>
        <taxon>Telluraves</taxon>
        <taxon>Australaves</taxon>
        <taxon>Passeriformes</taxon>
        <taxon>Passeroidea</taxon>
        <taxon>Passeridae</taxon>
        <taxon>Chloebia</taxon>
    </lineage>
</organism>
<dbReference type="InterPro" id="IPR009057">
    <property type="entry name" value="Homeodomain-like_sf"/>
</dbReference>
<feature type="compositionally biased region" description="Low complexity" evidence="4">
    <location>
        <begin position="1294"/>
        <end position="1304"/>
    </location>
</feature>
<feature type="compositionally biased region" description="Low complexity" evidence="4">
    <location>
        <begin position="303"/>
        <end position="312"/>
    </location>
</feature>
<feature type="compositionally biased region" description="Low complexity" evidence="4">
    <location>
        <begin position="867"/>
        <end position="902"/>
    </location>
</feature>
<evidence type="ECO:0000256" key="2">
    <source>
        <dbReference type="PROSITE-ProRule" id="PRU00108"/>
    </source>
</evidence>
<dbReference type="Gene3D" id="1.10.10.60">
    <property type="entry name" value="Homeodomain-like"/>
    <property type="match status" value="1"/>
</dbReference>
<accession>A0A3L8RTU7</accession>
<comment type="caution">
    <text evidence="6">The sequence shown here is derived from an EMBL/GenBank/DDBJ whole genome shotgun (WGS) entry which is preliminary data.</text>
</comment>
<comment type="subcellular location">
    <subcellularLocation>
        <location evidence="1 2 3">Nucleus</location>
    </subcellularLocation>
</comment>
<dbReference type="PROSITE" id="PS50071">
    <property type="entry name" value="HOMEOBOX_2"/>
    <property type="match status" value="1"/>
</dbReference>
<feature type="region of interest" description="Disordered" evidence="4">
    <location>
        <begin position="1017"/>
        <end position="1155"/>
    </location>
</feature>
<feature type="region of interest" description="Disordered" evidence="4">
    <location>
        <begin position="1167"/>
        <end position="1189"/>
    </location>
</feature>
<sequence>MSTKTRPLSCPASFTCALNKGNSPNQPWQCSCPSPEAGTRPGCGDTALIFRLRFKYPNLPARSRERRGEERRGEERRGEERRGEERRGEERVFISFSWGKRGRGEELSFPPSPGGLLLLSCITVADPVGVALTGHKKLPWGSLLARGALGPPRAQFWQLLKEPPLSPGPWLAVPGAGRPSRALIKDRRSPAGKGWEQNRGGMRAESEGRSCVRGDRLGAERGKEPLLYFPPSFRRARSGAERAGAERCAGRLRSGSRAAPRPLVAPSSPPPRPRGVWVARQARPPPARHWLSAHPPSQRASKARSAPRIPGAPASPPPAPPAYRPPPLSAPAARRGSVPCPLPEGDRAMNLNFTSPVLPVSTGRPTSFFIEDILLHKPKPLREVPPEHFPGSLASRVPLLDYGYPLMPTPTLLAPHPHPALHKPEHHHHHHPYFLTTSGKCGGTCRVRGVQVGIGVGTRVKEPLWGGQVSFTSLAATLLHPPGQAQLRASLFRLQQPRSSPAPCGSARPRARSLLCKDKTSKRSREGSLPHSQSFPGLPRFFPCPFRCGFVAGRVQSPPVAALPGLPSPSRGGLGGGEALGKSPHFQHNETPKPKPTNRPRKRNKRKINKKKIQRGGGRAFPEPPQEKSDIPGGLPRSRLPGRPQRGSPPCVPPGMPVPALFQHHAHAELPGKHCRRRKARTVFSDSQLSGLEKRFEIQRYLSTPERVELATALSLSETQVRERGLRLAPVPSPHPVQHLLIPSSIPSFHPASPHPVQHPLIPSSISSSHPAFPHPVQHPLIPSSISSSHPASSTSHPASPHPLQHPLIPSSISSSRPASPHSIQHPLHPIQHLLTPSSISSSHPASLHPVQHPLIPSSILYIPSSISSSHPASSTSHPASPHPVQHPLIASSIPSSHPASPHLKEHPEEYPHILRFIPTSRGASPLPFSLPRITSSIPAPRAASPHPLQHPAHHIPSESPHPTHSAPPDHFQHPHIHHTQHPSPFDFYHFSPPSSFIFFPIFFPLSLLSAGENLVPEPPHEAQKAAAEDSGRPEAGGRGGEPGAELPRARAARAGRSRAPQGPPRPLPAAGPRGRGGHPGGGGHLPPPPLGQPGLSCLSWALPRPRGSPPPPHLGKGSGRGCGCGQSPLPSPGRRWRCREGAGTPRITPRLGFARKSGAGGVKRARFALGSPFPPKRRSFPRSPNFPRVGRQAKIHPLFPESLNPRRSSHARRLHPQCGRSGRASRTGSITNNSILPGLRAANGAPSQKKGIFYSLEKRREPESCPASRCGSRIIPFSSERAPERVPRPLPASPSRLPALRAGSAGAARPRSLCLYLPARAMGLSISREEMLGLGIGIGIGNFPGKSLERGLCWLRYSLLQQHYGGVAVTFRAFWILGRVVFRLEMPIPAPGSPLLPTPGGEWLRAGLALLWCEYSQSRDVPIPAGHQSLAGNRKIWESAYPTKFGAKNPWN</sequence>
<keyword evidence="2 3" id="KW-0539">Nucleus</keyword>
<feature type="region of interest" description="Disordered" evidence="4">
    <location>
        <begin position="1201"/>
        <end position="1243"/>
    </location>
</feature>
<feature type="region of interest" description="Disordered" evidence="4">
    <location>
        <begin position="562"/>
        <end position="651"/>
    </location>
</feature>
<feature type="compositionally biased region" description="Low complexity" evidence="4">
    <location>
        <begin position="251"/>
        <end position="266"/>
    </location>
</feature>
<dbReference type="CDD" id="cd00086">
    <property type="entry name" value="homeodomain"/>
    <property type="match status" value="1"/>
</dbReference>
<dbReference type="GO" id="GO:0003677">
    <property type="term" value="F:DNA binding"/>
    <property type="evidence" value="ECO:0007669"/>
    <property type="project" value="UniProtKB-UniRule"/>
</dbReference>
<dbReference type="PANTHER" id="PTHR24333:SF8">
    <property type="entry name" value="HOMEOBOX PROTEIN CEH-62"/>
    <property type="match status" value="1"/>
</dbReference>
<dbReference type="InterPro" id="IPR050848">
    <property type="entry name" value="Homeobox_TF"/>
</dbReference>
<dbReference type="Pfam" id="PF00046">
    <property type="entry name" value="Homeodomain"/>
    <property type="match status" value="1"/>
</dbReference>
<feature type="DNA-binding region" description="Homeobox" evidence="2">
    <location>
        <begin position="677"/>
        <end position="723"/>
    </location>
</feature>
<feature type="region of interest" description="Disordered" evidence="4">
    <location>
        <begin position="752"/>
        <end position="826"/>
    </location>
</feature>
<dbReference type="OrthoDB" id="6159439at2759"/>
<reference evidence="6 7" key="1">
    <citation type="journal article" date="2018" name="Proc. R. Soc. B">
        <title>A non-coding region near Follistatin controls head colour polymorphism in the Gouldian finch.</title>
        <authorList>
            <person name="Toomey M.B."/>
            <person name="Marques C.I."/>
            <person name="Andrade P."/>
            <person name="Araujo P.M."/>
            <person name="Sabatino S."/>
            <person name="Gazda M.A."/>
            <person name="Afonso S."/>
            <person name="Lopes R.J."/>
            <person name="Corbo J.C."/>
            <person name="Carneiro M."/>
        </authorList>
    </citation>
    <scope>NUCLEOTIDE SEQUENCE [LARGE SCALE GENOMIC DNA]</scope>
    <source>
        <strain evidence="6">Red01</strain>
        <tissue evidence="6">Muscle</tissue>
    </source>
</reference>
<keyword evidence="2 3" id="KW-0371">Homeobox</keyword>
<name>A0A3L8RTU7_CHLGU</name>
<feature type="region of interest" description="Disordered" evidence="4">
    <location>
        <begin position="929"/>
        <end position="980"/>
    </location>
</feature>
<feature type="compositionally biased region" description="Basic and acidic residues" evidence="4">
    <location>
        <begin position="238"/>
        <end position="249"/>
    </location>
</feature>
<evidence type="ECO:0000313" key="6">
    <source>
        <dbReference type="EMBL" id="RLV82916.1"/>
    </source>
</evidence>
<feature type="compositionally biased region" description="Pro residues" evidence="4">
    <location>
        <begin position="313"/>
        <end position="329"/>
    </location>
</feature>
<evidence type="ECO:0000256" key="3">
    <source>
        <dbReference type="RuleBase" id="RU000682"/>
    </source>
</evidence>
<evidence type="ECO:0000256" key="4">
    <source>
        <dbReference type="SAM" id="MobiDB-lite"/>
    </source>
</evidence>
<feature type="domain" description="Homeobox" evidence="5">
    <location>
        <begin position="675"/>
        <end position="722"/>
    </location>
</feature>
<feature type="region of interest" description="Disordered" evidence="4">
    <location>
        <begin position="187"/>
        <end position="210"/>
    </location>
</feature>
<dbReference type="SMART" id="SM00389">
    <property type="entry name" value="HOX"/>
    <property type="match status" value="1"/>
</dbReference>
<protein>
    <recommendedName>
        <fullName evidence="5">Homeobox domain-containing protein</fullName>
    </recommendedName>
</protein>
<dbReference type="GO" id="GO:0005634">
    <property type="term" value="C:nucleus"/>
    <property type="evidence" value="ECO:0007669"/>
    <property type="project" value="UniProtKB-SubCell"/>
</dbReference>
<gene>
    <name evidence="6" type="ORF">DV515_00016511</name>
</gene>
<keyword evidence="2 3" id="KW-0238">DNA-binding</keyword>
<feature type="region of interest" description="Disordered" evidence="4">
    <location>
        <begin position="867"/>
        <end position="906"/>
    </location>
</feature>
<feature type="region of interest" description="Disordered" evidence="4">
    <location>
        <begin position="63"/>
        <end position="86"/>
    </location>
</feature>
<evidence type="ECO:0000313" key="7">
    <source>
        <dbReference type="Proteomes" id="UP000276834"/>
    </source>
</evidence>
<feature type="compositionally biased region" description="Gly residues" evidence="4">
    <location>
        <begin position="1074"/>
        <end position="1085"/>
    </location>
</feature>
<feature type="compositionally biased region" description="Basic residues" evidence="4">
    <location>
        <begin position="596"/>
        <end position="614"/>
    </location>
</feature>
<feature type="compositionally biased region" description="Low complexity" evidence="4">
    <location>
        <begin position="759"/>
        <end position="824"/>
    </location>
</feature>
<keyword evidence="7" id="KW-1185">Reference proteome</keyword>
<feature type="compositionally biased region" description="Polar residues" evidence="4">
    <location>
        <begin position="1225"/>
        <end position="1236"/>
    </location>
</feature>
<proteinExistence type="predicted"/>
<feature type="compositionally biased region" description="Basic and acidic residues" evidence="4">
    <location>
        <begin position="1019"/>
        <end position="1033"/>
    </location>
</feature>
<dbReference type="EMBL" id="QUSF01000335">
    <property type="protein sequence ID" value="RLV82916.1"/>
    <property type="molecule type" value="Genomic_DNA"/>
</dbReference>
<dbReference type="Proteomes" id="UP000276834">
    <property type="component" value="Unassembled WGS sequence"/>
</dbReference>
<dbReference type="InterPro" id="IPR001356">
    <property type="entry name" value="HD"/>
</dbReference>
<dbReference type="PANTHER" id="PTHR24333">
    <property type="entry name" value="HOMEO BOX HB9 LIKE A-RELATED"/>
    <property type="match status" value="1"/>
</dbReference>
<evidence type="ECO:0000259" key="5">
    <source>
        <dbReference type="PROSITE" id="PS50071"/>
    </source>
</evidence>
<feature type="region of interest" description="Disordered" evidence="4">
    <location>
        <begin position="1282"/>
        <end position="1304"/>
    </location>
</feature>
<evidence type="ECO:0000256" key="1">
    <source>
        <dbReference type="ARBA" id="ARBA00004123"/>
    </source>
</evidence>
<dbReference type="SUPFAM" id="SSF46689">
    <property type="entry name" value="Homeodomain-like"/>
    <property type="match status" value="1"/>
</dbReference>